<name>A0A2K8UHN4_9GAMM</name>
<comment type="subunit">
    <text evidence="1">Monomer.</text>
</comment>
<feature type="chain" id="PRO_5014855986" evidence="5">
    <location>
        <begin position="30"/>
        <end position="199"/>
    </location>
</feature>
<dbReference type="SUPFAM" id="SSF89392">
    <property type="entry name" value="Prokaryotic lipoproteins and lipoprotein localization factors"/>
    <property type="match status" value="1"/>
</dbReference>
<keyword evidence="2" id="KW-0813">Transport</keyword>
<dbReference type="CDD" id="cd16325">
    <property type="entry name" value="LolA"/>
    <property type="match status" value="1"/>
</dbReference>
<keyword evidence="4" id="KW-0653">Protein transport</keyword>
<dbReference type="GO" id="GO:0016746">
    <property type="term" value="F:acyltransferase activity"/>
    <property type="evidence" value="ECO:0007669"/>
    <property type="project" value="UniProtKB-KW"/>
</dbReference>
<evidence type="ECO:0000313" key="6">
    <source>
        <dbReference type="EMBL" id="AUB84621.1"/>
    </source>
</evidence>
<keyword evidence="3 5" id="KW-0732">Signal</keyword>
<dbReference type="InterPro" id="IPR029046">
    <property type="entry name" value="LolA/LolB/LppX"/>
</dbReference>
<dbReference type="Proteomes" id="UP000232638">
    <property type="component" value="Chromosome"/>
</dbReference>
<dbReference type="Pfam" id="PF19574">
    <property type="entry name" value="LolA_3"/>
    <property type="match status" value="1"/>
</dbReference>
<dbReference type="GO" id="GO:0015031">
    <property type="term" value="P:protein transport"/>
    <property type="evidence" value="ECO:0007669"/>
    <property type="project" value="UniProtKB-KW"/>
</dbReference>
<dbReference type="InterPro" id="IPR004564">
    <property type="entry name" value="OM_lipoprot_carrier_LolA-like"/>
</dbReference>
<proteinExistence type="predicted"/>
<dbReference type="AlphaFoldDB" id="A0A2K8UHN4"/>
<evidence type="ECO:0000256" key="4">
    <source>
        <dbReference type="ARBA" id="ARBA00022927"/>
    </source>
</evidence>
<evidence type="ECO:0000256" key="5">
    <source>
        <dbReference type="SAM" id="SignalP"/>
    </source>
</evidence>
<keyword evidence="6" id="KW-0012">Acyltransferase</keyword>
<sequence>MTRPSPRRARGLLCGIGLLLLGLNPAARAAQFTVGELMAALADTTHGTASFTEHKYISMLDLPVESSGELLFVPPARLEKRTLTPKVETMVLDGDTLTIERRAQKTVFQLRDYPEVAGMILGIRATLAGDRKELERVYQLDLEGSRERWTLVLTPLDGRMTRVVARIRMEGTREEVRTVEIQLTDGDRSVMSIRKKGSP</sequence>
<reference evidence="6 7" key="1">
    <citation type="submission" date="2017-03" db="EMBL/GenBank/DDBJ databases">
        <title>Complete genome sequence of Candidatus 'Thiodictyon syntrophicum' sp. nov. strain Cad16T, a photolithoautotroph purple sulfur bacterium isolated from an alpine meromictic lake.</title>
        <authorList>
            <person name="Luedin S.M."/>
            <person name="Pothier J.F."/>
            <person name="Danza F."/>
            <person name="Storelli N."/>
            <person name="Wittwer M."/>
            <person name="Tonolla M."/>
        </authorList>
    </citation>
    <scope>NUCLEOTIDE SEQUENCE [LARGE SCALE GENOMIC DNA]</scope>
    <source>
        <strain evidence="6 7">Cad16T</strain>
    </source>
</reference>
<evidence type="ECO:0000313" key="7">
    <source>
        <dbReference type="Proteomes" id="UP000232638"/>
    </source>
</evidence>
<gene>
    <name evidence="6" type="ORF">THSYN_02930</name>
</gene>
<evidence type="ECO:0000256" key="1">
    <source>
        <dbReference type="ARBA" id="ARBA00011245"/>
    </source>
</evidence>
<dbReference type="Gene3D" id="2.50.20.10">
    <property type="entry name" value="Lipoprotein localisation LolA/LolB/LppX"/>
    <property type="match status" value="1"/>
</dbReference>
<dbReference type="OrthoDB" id="5795106at2"/>
<keyword evidence="6" id="KW-0808">Transferase</keyword>
<organism evidence="6 7">
    <name type="scientific">Candidatus Thiodictyon syntrophicum</name>
    <dbReference type="NCBI Taxonomy" id="1166950"/>
    <lineage>
        <taxon>Bacteria</taxon>
        <taxon>Pseudomonadati</taxon>
        <taxon>Pseudomonadota</taxon>
        <taxon>Gammaproteobacteria</taxon>
        <taxon>Chromatiales</taxon>
        <taxon>Chromatiaceae</taxon>
        <taxon>Thiodictyon</taxon>
    </lineage>
</organism>
<keyword evidence="7" id="KW-1185">Reference proteome</keyword>
<evidence type="ECO:0000256" key="2">
    <source>
        <dbReference type="ARBA" id="ARBA00022448"/>
    </source>
</evidence>
<protein>
    <submittedName>
        <fullName evidence="6">Acyltransferase</fullName>
    </submittedName>
</protein>
<dbReference type="EMBL" id="CP020370">
    <property type="protein sequence ID" value="AUB84621.1"/>
    <property type="molecule type" value="Genomic_DNA"/>
</dbReference>
<evidence type="ECO:0000256" key="3">
    <source>
        <dbReference type="ARBA" id="ARBA00022729"/>
    </source>
</evidence>
<feature type="signal peptide" evidence="5">
    <location>
        <begin position="1"/>
        <end position="29"/>
    </location>
</feature>
<dbReference type="KEGG" id="tsy:THSYN_02930"/>
<accession>A0A2K8UHN4</accession>